<evidence type="ECO:0000313" key="2">
    <source>
        <dbReference type="Proteomes" id="UP000473113"/>
    </source>
</evidence>
<reference evidence="1 2" key="1">
    <citation type="submission" date="2020-02" db="EMBL/GenBank/DDBJ databases">
        <title>Detection of Heterogeneous Vancomycin Intermediate Resistance in Methicillin Resistant Staphylococcus aureus Isolates from Latin-America.</title>
        <authorList>
            <person name="Castro-Cardozo B."/>
            <person name="Berrio M."/>
            <person name="Vargas M.L."/>
            <person name="Carvajal L.P."/>
            <person name="Millan L.V."/>
            <person name="Rios R."/>
            <person name="Hernandez A."/>
            <person name="Rincon S.L."/>
            <person name="Cubides P."/>
            <person name="Forero E."/>
            <person name="Dinh A."/>
            <person name="Seas C."/>
            <person name="Munita J.M."/>
            <person name="Arias C.A."/>
            <person name="Reyes J."/>
            <person name="Diaz L."/>
        </authorList>
    </citation>
    <scope>NUCLEOTIDE SEQUENCE [LARGE SCALE GENOMIC DNA]</scope>
    <source>
        <strain evidence="1 2">UG255</strain>
    </source>
</reference>
<dbReference type="AlphaFoldDB" id="A0A6M1XND1"/>
<evidence type="ECO:0000313" key="1">
    <source>
        <dbReference type="EMBL" id="NGW66199.1"/>
    </source>
</evidence>
<sequence>MNKRTSIGIGLHVSNQIIDLQIPNQVSVARLKELLLESFEMLPNRLPASFELVVLNKPI</sequence>
<name>A0A6M1XND1_STAAU</name>
<protein>
    <submittedName>
        <fullName evidence="1">Type VII secretion protein, YukD family</fullName>
    </submittedName>
</protein>
<accession>A0A6M1XND1</accession>
<feature type="non-terminal residue" evidence="1">
    <location>
        <position position="59"/>
    </location>
</feature>
<proteinExistence type="predicted"/>
<dbReference type="Proteomes" id="UP000473113">
    <property type="component" value="Unassembled WGS sequence"/>
</dbReference>
<organism evidence="1 2">
    <name type="scientific">Staphylococcus aureus</name>
    <dbReference type="NCBI Taxonomy" id="1280"/>
    <lineage>
        <taxon>Bacteria</taxon>
        <taxon>Bacillati</taxon>
        <taxon>Bacillota</taxon>
        <taxon>Bacilli</taxon>
        <taxon>Bacillales</taxon>
        <taxon>Staphylococcaceae</taxon>
        <taxon>Staphylococcus</taxon>
    </lineage>
</organism>
<dbReference type="EMBL" id="JAALTR010000028">
    <property type="protein sequence ID" value="NGW66199.1"/>
    <property type="molecule type" value="Genomic_DNA"/>
</dbReference>
<comment type="caution">
    <text evidence="1">The sequence shown here is derived from an EMBL/GenBank/DDBJ whole genome shotgun (WGS) entry which is preliminary data.</text>
</comment>
<gene>
    <name evidence="1" type="ORF">G6Y24_01605</name>
</gene>